<dbReference type="OrthoDB" id="414426at2759"/>
<evidence type="ECO:0000313" key="1">
    <source>
        <dbReference type="EMBL" id="CAE7321903.1"/>
    </source>
</evidence>
<dbReference type="AlphaFoldDB" id="A0A812NQD4"/>
<proteinExistence type="predicted"/>
<comment type="caution">
    <text evidence="1">The sequence shown here is derived from an EMBL/GenBank/DDBJ whole genome shotgun (WGS) entry which is preliminary data.</text>
</comment>
<keyword evidence="2" id="KW-1185">Reference proteome</keyword>
<accession>A0A812NQD4</accession>
<dbReference type="Proteomes" id="UP000649617">
    <property type="component" value="Unassembled WGS sequence"/>
</dbReference>
<gene>
    <name evidence="1" type="ORF">SPIL2461_LOCUS7436</name>
</gene>
<dbReference type="EMBL" id="CAJNIZ010011584">
    <property type="protein sequence ID" value="CAE7321903.1"/>
    <property type="molecule type" value="Genomic_DNA"/>
</dbReference>
<sequence>AESSRSNGAKISSLCNCTNVPSVGRCAVEEVVLSNDEKDNAARSCIFQEDTMQEVHILMSEASLSGKESELLRWLQNVTVSGKSVGLLPSLEAHIADPGSSIPLSIVTNKLPTSIQSTFEMLIPAKFLTGVGTRMLASFTEDETDAEVTDIPLVVVPHAPLISFRFDKGSTAFLLPEFSDSQQSYALCGGRDTNFKMSIDVSDARFTVQRMQGIGRLNCNRATKGVEWMELRVVRKPESCFGPCPRYHPRSTRPDGYNGYDILLDNSPDACLDEAMKLMNMSALLRILELMEWADSVEQLFKVMTPNQLFLGETPLQVSLGSRALRELSLSYPQNLIALPTDSAVPQGAYCYNL</sequence>
<reference evidence="1" key="1">
    <citation type="submission" date="2021-02" db="EMBL/GenBank/DDBJ databases">
        <authorList>
            <person name="Dougan E. K."/>
            <person name="Rhodes N."/>
            <person name="Thang M."/>
            <person name="Chan C."/>
        </authorList>
    </citation>
    <scope>NUCLEOTIDE SEQUENCE</scope>
</reference>
<organism evidence="1 2">
    <name type="scientific">Symbiodinium pilosum</name>
    <name type="common">Dinoflagellate</name>
    <dbReference type="NCBI Taxonomy" id="2952"/>
    <lineage>
        <taxon>Eukaryota</taxon>
        <taxon>Sar</taxon>
        <taxon>Alveolata</taxon>
        <taxon>Dinophyceae</taxon>
        <taxon>Suessiales</taxon>
        <taxon>Symbiodiniaceae</taxon>
        <taxon>Symbiodinium</taxon>
    </lineage>
</organism>
<name>A0A812NQD4_SYMPI</name>
<protein>
    <submittedName>
        <fullName evidence="1">Uncharacterized protein</fullName>
    </submittedName>
</protein>
<evidence type="ECO:0000313" key="2">
    <source>
        <dbReference type="Proteomes" id="UP000649617"/>
    </source>
</evidence>
<feature type="non-terminal residue" evidence="1">
    <location>
        <position position="1"/>
    </location>
</feature>